<reference evidence="3" key="1">
    <citation type="submission" date="2013-09" db="EMBL/GenBank/DDBJ databases">
        <title>Corchorus olitorius genome sequencing.</title>
        <authorList>
            <person name="Alam M."/>
            <person name="Haque M.S."/>
            <person name="Islam M.S."/>
            <person name="Emdad E.M."/>
            <person name="Islam M.M."/>
            <person name="Ahmed B."/>
            <person name="Halim A."/>
            <person name="Hossen Q.M.M."/>
            <person name="Hossain M.Z."/>
            <person name="Ahmed R."/>
            <person name="Khan M.M."/>
            <person name="Islam R."/>
            <person name="Rashid M.M."/>
            <person name="Khan S.A."/>
            <person name="Rahman M.S."/>
            <person name="Alam M."/>
            <person name="Yahiya A.S."/>
            <person name="Khan M.S."/>
            <person name="Azam M.S."/>
            <person name="Haque T."/>
            <person name="Lashkar M.Z.H."/>
            <person name="Akhand A.I."/>
            <person name="Morshed G."/>
            <person name="Roy S."/>
            <person name="Uddin K.S."/>
            <person name="Rabeya T."/>
            <person name="Hossain A.S."/>
            <person name="Chowdhury A."/>
            <person name="Snigdha A.R."/>
            <person name="Mortoza M.S."/>
            <person name="Matin S.A."/>
            <person name="Hoque S.M.E."/>
            <person name="Islam M.K."/>
            <person name="Roy D.K."/>
            <person name="Haider R."/>
            <person name="Moosa M.M."/>
            <person name="Elias S.M."/>
            <person name="Hasan A.M."/>
            <person name="Jahan S."/>
            <person name="Shafiuddin M."/>
            <person name="Mahmood N."/>
            <person name="Shommy N.S."/>
        </authorList>
    </citation>
    <scope>NUCLEOTIDE SEQUENCE [LARGE SCALE GENOMIC DNA]</scope>
    <source>
        <strain evidence="3">cv. O-4</strain>
    </source>
</reference>
<comment type="caution">
    <text evidence="2">The sequence shown here is derived from an EMBL/GenBank/DDBJ whole genome shotgun (WGS) entry which is preliminary data.</text>
</comment>
<accession>A0A1R3HIP6</accession>
<dbReference type="InterPro" id="IPR025452">
    <property type="entry name" value="DUF4218"/>
</dbReference>
<dbReference type="Proteomes" id="UP000187203">
    <property type="component" value="Unassembled WGS sequence"/>
</dbReference>
<proteinExistence type="predicted"/>
<evidence type="ECO:0000313" key="2">
    <source>
        <dbReference type="EMBL" id="OMO70175.1"/>
    </source>
</evidence>
<dbReference type="Pfam" id="PF13960">
    <property type="entry name" value="DUF4218"/>
    <property type="match status" value="1"/>
</dbReference>
<gene>
    <name evidence="2" type="ORF">COLO4_28725</name>
</gene>
<dbReference type="AlphaFoldDB" id="A0A1R3HIP6"/>
<keyword evidence="3" id="KW-1185">Reference proteome</keyword>
<organism evidence="2 3">
    <name type="scientific">Corchorus olitorius</name>
    <dbReference type="NCBI Taxonomy" id="93759"/>
    <lineage>
        <taxon>Eukaryota</taxon>
        <taxon>Viridiplantae</taxon>
        <taxon>Streptophyta</taxon>
        <taxon>Embryophyta</taxon>
        <taxon>Tracheophyta</taxon>
        <taxon>Spermatophyta</taxon>
        <taxon>Magnoliopsida</taxon>
        <taxon>eudicotyledons</taxon>
        <taxon>Gunneridae</taxon>
        <taxon>Pentapetalae</taxon>
        <taxon>rosids</taxon>
        <taxon>malvids</taxon>
        <taxon>Malvales</taxon>
        <taxon>Malvaceae</taxon>
        <taxon>Grewioideae</taxon>
        <taxon>Apeibeae</taxon>
        <taxon>Corchorus</taxon>
    </lineage>
</organism>
<protein>
    <recommendedName>
        <fullName evidence="1">DUF4218 domain-containing protein</fullName>
    </recommendedName>
</protein>
<feature type="domain" description="DUF4218" evidence="1">
    <location>
        <begin position="2"/>
        <end position="41"/>
    </location>
</feature>
<name>A0A1R3HIP6_9ROSI</name>
<dbReference type="OrthoDB" id="999074at2759"/>
<sequence length="95" mass="10883">MKNRNYPEGSIAEGYIADESITCCSRYFEGVETRFNRPVRNDDGGVLSPVVDAPIQIIQGRPIGEVEDIILDDQTRMRAHRYVFYNSDLISPFRK</sequence>
<dbReference type="PANTHER" id="PTHR48451:SF1">
    <property type="entry name" value="DUF4218 DOMAIN-CONTAINING PROTEIN"/>
    <property type="match status" value="1"/>
</dbReference>
<evidence type="ECO:0000259" key="1">
    <source>
        <dbReference type="Pfam" id="PF13960"/>
    </source>
</evidence>
<evidence type="ECO:0000313" key="3">
    <source>
        <dbReference type="Proteomes" id="UP000187203"/>
    </source>
</evidence>
<dbReference type="STRING" id="93759.A0A1R3HIP6"/>
<dbReference type="PANTHER" id="PTHR48451">
    <property type="entry name" value="DUF4218 DOMAIN-CONTAINING PROTEIN"/>
    <property type="match status" value="1"/>
</dbReference>
<dbReference type="EMBL" id="AWUE01020031">
    <property type="protein sequence ID" value="OMO70175.1"/>
    <property type="molecule type" value="Genomic_DNA"/>
</dbReference>